<sequence length="82" mass="9107">MMRESTSMEVVDPACTGRNVARPRKRLVDEVDLGNKHGKGTIEARHLAFNTIMGTFSAYKYPSSKAGSPRLVSLNIHQLYSL</sequence>
<reference evidence="1 2" key="1">
    <citation type="journal article" date="2023" name="Plants (Basel)">
        <title>Bridging the Gap: Combining Genomics and Transcriptomics Approaches to Understand Stylosanthes scabra, an Orphan Legume from the Brazilian Caatinga.</title>
        <authorList>
            <person name="Ferreira-Neto J.R.C."/>
            <person name="da Silva M.D."/>
            <person name="Binneck E."/>
            <person name="de Melo N.F."/>
            <person name="da Silva R.H."/>
            <person name="de Melo A.L.T.M."/>
            <person name="Pandolfi V."/>
            <person name="Bustamante F.O."/>
            <person name="Brasileiro-Vidal A.C."/>
            <person name="Benko-Iseppon A.M."/>
        </authorList>
    </citation>
    <scope>NUCLEOTIDE SEQUENCE [LARGE SCALE GENOMIC DNA]</scope>
    <source>
        <tissue evidence="1">Leaves</tissue>
    </source>
</reference>
<evidence type="ECO:0000313" key="1">
    <source>
        <dbReference type="EMBL" id="MED6204096.1"/>
    </source>
</evidence>
<gene>
    <name evidence="1" type="ORF">PIB30_005821</name>
</gene>
<name>A0ABU6Y2R0_9FABA</name>
<organism evidence="1 2">
    <name type="scientific">Stylosanthes scabra</name>
    <dbReference type="NCBI Taxonomy" id="79078"/>
    <lineage>
        <taxon>Eukaryota</taxon>
        <taxon>Viridiplantae</taxon>
        <taxon>Streptophyta</taxon>
        <taxon>Embryophyta</taxon>
        <taxon>Tracheophyta</taxon>
        <taxon>Spermatophyta</taxon>
        <taxon>Magnoliopsida</taxon>
        <taxon>eudicotyledons</taxon>
        <taxon>Gunneridae</taxon>
        <taxon>Pentapetalae</taxon>
        <taxon>rosids</taxon>
        <taxon>fabids</taxon>
        <taxon>Fabales</taxon>
        <taxon>Fabaceae</taxon>
        <taxon>Papilionoideae</taxon>
        <taxon>50 kb inversion clade</taxon>
        <taxon>dalbergioids sensu lato</taxon>
        <taxon>Dalbergieae</taxon>
        <taxon>Pterocarpus clade</taxon>
        <taxon>Stylosanthes</taxon>
    </lineage>
</organism>
<accession>A0ABU6Y2R0</accession>
<dbReference type="Proteomes" id="UP001341840">
    <property type="component" value="Unassembled WGS sequence"/>
</dbReference>
<protein>
    <submittedName>
        <fullName evidence="1">Uncharacterized protein</fullName>
    </submittedName>
</protein>
<keyword evidence="2" id="KW-1185">Reference proteome</keyword>
<evidence type="ECO:0000313" key="2">
    <source>
        <dbReference type="Proteomes" id="UP001341840"/>
    </source>
</evidence>
<dbReference type="EMBL" id="JASCZI010241667">
    <property type="protein sequence ID" value="MED6204096.1"/>
    <property type="molecule type" value="Genomic_DNA"/>
</dbReference>
<proteinExistence type="predicted"/>
<comment type="caution">
    <text evidence="1">The sequence shown here is derived from an EMBL/GenBank/DDBJ whole genome shotgun (WGS) entry which is preliminary data.</text>
</comment>